<organism evidence="2 3">
    <name type="scientific">Streptomyces celluloflavus</name>
    <dbReference type="NCBI Taxonomy" id="58344"/>
    <lineage>
        <taxon>Bacteria</taxon>
        <taxon>Bacillati</taxon>
        <taxon>Actinomycetota</taxon>
        <taxon>Actinomycetes</taxon>
        <taxon>Kitasatosporales</taxon>
        <taxon>Streptomycetaceae</taxon>
        <taxon>Streptomyces</taxon>
    </lineage>
</organism>
<dbReference type="Proteomes" id="UP001610990">
    <property type="component" value="Unassembled WGS sequence"/>
</dbReference>
<reference evidence="2 3" key="1">
    <citation type="submission" date="2024-10" db="EMBL/GenBank/DDBJ databases">
        <title>The Natural Products Discovery Center: Release of the First 8490 Sequenced Strains for Exploring Actinobacteria Biosynthetic Diversity.</title>
        <authorList>
            <person name="Kalkreuter E."/>
            <person name="Kautsar S.A."/>
            <person name="Yang D."/>
            <person name="Bader C.D."/>
            <person name="Teijaro C.N."/>
            <person name="Fluegel L."/>
            <person name="Davis C.M."/>
            <person name="Simpson J.R."/>
            <person name="Lauterbach L."/>
            <person name="Steele A.D."/>
            <person name="Gui C."/>
            <person name="Meng S."/>
            <person name="Li G."/>
            <person name="Viehrig K."/>
            <person name="Ye F."/>
            <person name="Su P."/>
            <person name="Kiefer A.F."/>
            <person name="Nichols A."/>
            <person name="Cepeda A.J."/>
            <person name="Yan W."/>
            <person name="Fan B."/>
            <person name="Jiang Y."/>
            <person name="Adhikari A."/>
            <person name="Zheng C.-J."/>
            <person name="Schuster L."/>
            <person name="Cowan T.M."/>
            <person name="Smanski M.J."/>
            <person name="Chevrette M.G."/>
            <person name="De Carvalho L.P.S."/>
            <person name="Shen B."/>
        </authorList>
    </citation>
    <scope>NUCLEOTIDE SEQUENCE [LARGE SCALE GENOMIC DNA]</scope>
    <source>
        <strain evidence="2 3">NPDC018013</strain>
    </source>
</reference>
<proteinExistence type="predicted"/>
<feature type="compositionally biased region" description="Low complexity" evidence="1">
    <location>
        <begin position="10"/>
        <end position="29"/>
    </location>
</feature>
<name>A0ABW7RM46_9ACTN</name>
<comment type="caution">
    <text evidence="2">The sequence shown here is derived from an EMBL/GenBank/DDBJ whole genome shotgun (WGS) entry which is preliminary data.</text>
</comment>
<protein>
    <submittedName>
        <fullName evidence="2">Peptidase</fullName>
    </submittedName>
</protein>
<keyword evidence="3" id="KW-1185">Reference proteome</keyword>
<evidence type="ECO:0000256" key="1">
    <source>
        <dbReference type="SAM" id="MobiDB-lite"/>
    </source>
</evidence>
<sequence>MSTAPDQGYPDAAEATAGPEAGPAGDTAEPTLLAAAATLSFPIAPGYRVNVRKGPGTDTPIVRQLAYDARVAVRCQRRGQSVSGPYGTSDIWDNIAPGQYISDTYVYTGSSGMVAPRCTG</sequence>
<dbReference type="GeneID" id="97378000"/>
<evidence type="ECO:0000313" key="3">
    <source>
        <dbReference type="Proteomes" id="UP001610990"/>
    </source>
</evidence>
<dbReference type="Gene3D" id="2.30.30.40">
    <property type="entry name" value="SH3 Domains"/>
    <property type="match status" value="1"/>
</dbReference>
<dbReference type="EMBL" id="JBIRGH010000029">
    <property type="protein sequence ID" value="MFH8589163.1"/>
    <property type="molecule type" value="Genomic_DNA"/>
</dbReference>
<gene>
    <name evidence="2" type="ORF">ACH4GP_33105</name>
</gene>
<dbReference type="RefSeq" id="WP_165484923.1">
    <property type="nucleotide sequence ID" value="NZ_CP108413.1"/>
</dbReference>
<feature type="region of interest" description="Disordered" evidence="1">
    <location>
        <begin position="1"/>
        <end position="29"/>
    </location>
</feature>
<evidence type="ECO:0000313" key="2">
    <source>
        <dbReference type="EMBL" id="MFH8589163.1"/>
    </source>
</evidence>
<accession>A0ABW7RM46</accession>